<dbReference type="GO" id="GO:0016020">
    <property type="term" value="C:membrane"/>
    <property type="evidence" value="ECO:0007669"/>
    <property type="project" value="UniProtKB-SubCell"/>
</dbReference>
<proteinExistence type="predicted"/>
<evidence type="ECO:0000256" key="3">
    <source>
        <dbReference type="ARBA" id="ARBA00022692"/>
    </source>
</evidence>
<dbReference type="AlphaFoldDB" id="A0AAX2AHZ5"/>
<feature type="transmembrane region" description="Helical" evidence="6">
    <location>
        <begin position="352"/>
        <end position="370"/>
    </location>
</feature>
<dbReference type="InterPro" id="IPR004752">
    <property type="entry name" value="AmpG_permease/AT-1"/>
</dbReference>
<dbReference type="GO" id="GO:0022857">
    <property type="term" value="F:transmembrane transporter activity"/>
    <property type="evidence" value="ECO:0007669"/>
    <property type="project" value="InterPro"/>
</dbReference>
<feature type="transmembrane region" description="Helical" evidence="6">
    <location>
        <begin position="254"/>
        <end position="275"/>
    </location>
</feature>
<accession>A0AAX2AHZ5</accession>
<evidence type="ECO:0000313" key="8">
    <source>
        <dbReference type="Proteomes" id="UP000290092"/>
    </source>
</evidence>
<keyword evidence="4 6" id="KW-1133">Transmembrane helix</keyword>
<feature type="transmembrane region" description="Helical" evidence="6">
    <location>
        <begin position="47"/>
        <end position="66"/>
    </location>
</feature>
<dbReference type="Proteomes" id="UP000290092">
    <property type="component" value="Unassembled WGS sequence"/>
</dbReference>
<evidence type="ECO:0000256" key="5">
    <source>
        <dbReference type="ARBA" id="ARBA00023136"/>
    </source>
</evidence>
<feature type="transmembrane region" description="Helical" evidence="6">
    <location>
        <begin position="282"/>
        <end position="303"/>
    </location>
</feature>
<comment type="subcellular location">
    <subcellularLocation>
        <location evidence="1">Membrane</location>
        <topology evidence="1">Multi-pass membrane protein</topology>
    </subcellularLocation>
</comment>
<keyword evidence="2" id="KW-0813">Transport</keyword>
<keyword evidence="8" id="KW-1185">Reference proteome</keyword>
<evidence type="ECO:0000256" key="4">
    <source>
        <dbReference type="ARBA" id="ARBA00022989"/>
    </source>
</evidence>
<dbReference type="SUPFAM" id="SSF103473">
    <property type="entry name" value="MFS general substrate transporter"/>
    <property type="match status" value="1"/>
</dbReference>
<dbReference type="RefSeq" id="WP_114840906.1">
    <property type="nucleotide sequence ID" value="NZ_CP031219.1"/>
</dbReference>
<feature type="transmembrane region" description="Helical" evidence="6">
    <location>
        <begin position="219"/>
        <end position="242"/>
    </location>
</feature>
<sequence length="407" mass="46703">MKKKLTWTTLFLLFSLYTTQFLGLGFFMEAFIGILRQNKVPLENLGFIYMLGLFWVFRFLWAPFIDKIYFKKMGHYRGWILIFQSLMVITLFLISILHIKDNLNLIIYLAIFFAFFAASQNIALDAFAFKITFKKERSLINGIKASGGLIGMILGGGVGLILYSKLNWNYTMMIMTIITAISLIQIFFYSEPTIKHSNFVEKIDFKQYIYFWKTKKKKLWFILLLLYPATISSAFGMTTPLLVDLNWSLDKIGFTVHIVGYGIGFLASFAASFLINKFGKKNILIIAAIGQIVGILMLLLIFKHHENDFLVMFIIGFVFLFYTPSQVLMTTLMMDLSSNKSPASQFAIQHSIYMFSGIFFSAMSVSMAGIIGYEKIILICAFIGLCSMYLSTKIELIIKKEKINERD</sequence>
<evidence type="ECO:0000313" key="7">
    <source>
        <dbReference type="EMBL" id="RXK15076.1"/>
    </source>
</evidence>
<keyword evidence="3 6" id="KW-0812">Transmembrane</keyword>
<dbReference type="PANTHER" id="PTHR12778">
    <property type="entry name" value="SOLUTE CARRIER FAMILY 33 ACETYL-COA TRANSPORTER -RELATED"/>
    <property type="match status" value="1"/>
</dbReference>
<dbReference type="Pfam" id="PF07690">
    <property type="entry name" value="MFS_1"/>
    <property type="match status" value="1"/>
</dbReference>
<dbReference type="KEGG" id="amyt:AMYT_0410"/>
<dbReference type="PANTHER" id="PTHR12778:SF10">
    <property type="entry name" value="MAJOR FACILITATOR SUPERFAMILY DOMAIN-CONTAINING PROTEIN 3"/>
    <property type="match status" value="1"/>
</dbReference>
<reference evidence="7 8" key="1">
    <citation type="submission" date="2017-09" db="EMBL/GenBank/DDBJ databases">
        <title>Genomics of the genus Arcobacter.</title>
        <authorList>
            <person name="Perez-Cataluna A."/>
            <person name="Figueras M.J."/>
            <person name="Salas-Masso N."/>
        </authorList>
    </citation>
    <scope>NUCLEOTIDE SEQUENCE [LARGE SCALE GENOMIC DNA]</scope>
    <source>
        <strain evidence="7 8">CECT 7386</strain>
    </source>
</reference>
<dbReference type="PRINTS" id="PR01035">
    <property type="entry name" value="TCRTETA"/>
</dbReference>
<dbReference type="EMBL" id="NXID01000040">
    <property type="protein sequence ID" value="RXK15076.1"/>
    <property type="molecule type" value="Genomic_DNA"/>
</dbReference>
<protein>
    <submittedName>
        <fullName evidence="7">MFS transporter</fullName>
    </submittedName>
</protein>
<keyword evidence="5 6" id="KW-0472">Membrane</keyword>
<dbReference type="InterPro" id="IPR036259">
    <property type="entry name" value="MFS_trans_sf"/>
</dbReference>
<feature type="transmembrane region" description="Helical" evidence="6">
    <location>
        <begin position="105"/>
        <end position="124"/>
    </location>
</feature>
<dbReference type="InterPro" id="IPR001958">
    <property type="entry name" value="Tet-R_TetA/multi-R_MdtG-like"/>
</dbReference>
<comment type="caution">
    <text evidence="7">The sequence shown here is derived from an EMBL/GenBank/DDBJ whole genome shotgun (WGS) entry which is preliminary data.</text>
</comment>
<organism evidence="7 8">
    <name type="scientific">Malaciobacter mytili LMG 24559</name>
    <dbReference type="NCBI Taxonomy" id="1032238"/>
    <lineage>
        <taxon>Bacteria</taxon>
        <taxon>Pseudomonadati</taxon>
        <taxon>Campylobacterota</taxon>
        <taxon>Epsilonproteobacteria</taxon>
        <taxon>Campylobacterales</taxon>
        <taxon>Arcobacteraceae</taxon>
        <taxon>Malaciobacter</taxon>
    </lineage>
</organism>
<name>A0AAX2AHZ5_9BACT</name>
<dbReference type="InterPro" id="IPR011701">
    <property type="entry name" value="MFS"/>
</dbReference>
<gene>
    <name evidence="7" type="ORF">CP985_10465</name>
</gene>
<evidence type="ECO:0000256" key="6">
    <source>
        <dbReference type="SAM" id="Phobius"/>
    </source>
</evidence>
<evidence type="ECO:0000256" key="2">
    <source>
        <dbReference type="ARBA" id="ARBA00022448"/>
    </source>
</evidence>
<feature type="transmembrane region" description="Helical" evidence="6">
    <location>
        <begin position="145"/>
        <end position="164"/>
    </location>
</feature>
<evidence type="ECO:0000256" key="1">
    <source>
        <dbReference type="ARBA" id="ARBA00004141"/>
    </source>
</evidence>
<feature type="transmembrane region" description="Helical" evidence="6">
    <location>
        <begin position="309"/>
        <end position="332"/>
    </location>
</feature>
<dbReference type="Gene3D" id="1.20.1250.20">
    <property type="entry name" value="MFS general substrate transporter like domains"/>
    <property type="match status" value="2"/>
</dbReference>
<feature type="transmembrane region" description="Helical" evidence="6">
    <location>
        <begin position="78"/>
        <end position="99"/>
    </location>
</feature>
<feature type="transmembrane region" description="Helical" evidence="6">
    <location>
        <begin position="170"/>
        <end position="189"/>
    </location>
</feature>
<feature type="transmembrane region" description="Helical" evidence="6">
    <location>
        <begin position="376"/>
        <end position="398"/>
    </location>
</feature>